<keyword evidence="1" id="KW-0472">Membrane</keyword>
<proteinExistence type="predicted"/>
<dbReference type="RefSeq" id="WP_086273874.1">
    <property type="nucleotide sequence ID" value="NZ_NGKU01000001.1"/>
</dbReference>
<dbReference type="AlphaFoldDB" id="A0A242A495"/>
<keyword evidence="1" id="KW-0812">Transmembrane</keyword>
<dbReference type="Pfam" id="PF13439">
    <property type="entry name" value="Glyco_transf_4"/>
    <property type="match status" value="1"/>
</dbReference>
<organism evidence="3 4">
    <name type="scientific">Candidatus Enterococcus testudinis</name>
    <dbReference type="NCBI Taxonomy" id="1834191"/>
    <lineage>
        <taxon>Bacteria</taxon>
        <taxon>Bacillati</taxon>
        <taxon>Bacillota</taxon>
        <taxon>Bacilli</taxon>
        <taxon>Lactobacillales</taxon>
        <taxon>Enterococcaceae</taxon>
        <taxon>Enterococcus</taxon>
    </lineage>
</organism>
<keyword evidence="4" id="KW-1185">Reference proteome</keyword>
<feature type="transmembrane region" description="Helical" evidence="1">
    <location>
        <begin position="78"/>
        <end position="97"/>
    </location>
</feature>
<gene>
    <name evidence="3" type="ORF">A5886_000932</name>
</gene>
<evidence type="ECO:0000259" key="2">
    <source>
        <dbReference type="Pfam" id="PF13439"/>
    </source>
</evidence>
<sequence>MKRDILFMCQFFYPEYVSSALLPYQTALGLRKKKMTVDVLCGFPKEYVNQGEEVAKKEIFNGINIIRKKYIQLGRKNFFSRLINYFSFTFVMMMNLYKCRSYKVIVVYSNPPILPIVSIVAKIIFDCKIVFIAYDLYPEIAEKTKTISKNSSISKIMQIINKQLFRRVDKVVALSNEMKKFIVSERQISENKVEVIANWATEDEHICSSLSHEFNQIRKEYDLIVSYFGNMGTAQDIDTILQTIANKKIPKDRIAFLFAGHGNKRGQIRNVIEKNSLSNCYLFEYSRCV</sequence>
<accession>A0A242A495</accession>
<dbReference type="EMBL" id="NGKU01000001">
    <property type="protein sequence ID" value="OTN75856.1"/>
    <property type="molecule type" value="Genomic_DNA"/>
</dbReference>
<protein>
    <recommendedName>
        <fullName evidence="2">Glycosyltransferase subfamily 4-like N-terminal domain-containing protein</fullName>
    </recommendedName>
</protein>
<dbReference type="OrthoDB" id="9811902at2"/>
<name>A0A242A495_9ENTE</name>
<dbReference type="InterPro" id="IPR028098">
    <property type="entry name" value="Glyco_trans_4-like_N"/>
</dbReference>
<reference evidence="3 4" key="1">
    <citation type="submission" date="2017-05" db="EMBL/GenBank/DDBJ databases">
        <title>The Genome Sequence of Enterococcus sp. 8G7_MSG3316.</title>
        <authorList>
            <consortium name="The Broad Institute Genomics Platform"/>
            <consortium name="The Broad Institute Genomic Center for Infectious Diseases"/>
            <person name="Earl A."/>
            <person name="Manson A."/>
            <person name="Schwartman J."/>
            <person name="Gilmore M."/>
            <person name="Abouelleil A."/>
            <person name="Cao P."/>
            <person name="Chapman S."/>
            <person name="Cusick C."/>
            <person name="Shea T."/>
            <person name="Young S."/>
            <person name="Neafsey D."/>
            <person name="Nusbaum C."/>
            <person name="Birren B."/>
        </authorList>
    </citation>
    <scope>NUCLEOTIDE SEQUENCE [LARGE SCALE GENOMIC DNA]</scope>
    <source>
        <strain evidence="3 4">8G7_MSG3316</strain>
    </source>
</reference>
<dbReference type="Gene3D" id="3.40.50.2000">
    <property type="entry name" value="Glycogen Phosphorylase B"/>
    <property type="match status" value="2"/>
</dbReference>
<feature type="domain" description="Glycosyltransferase subfamily 4-like N-terminal" evidence="2">
    <location>
        <begin position="25"/>
        <end position="198"/>
    </location>
</feature>
<dbReference type="CDD" id="cd03794">
    <property type="entry name" value="GT4_WbuB-like"/>
    <property type="match status" value="1"/>
</dbReference>
<keyword evidence="1" id="KW-1133">Transmembrane helix</keyword>
<evidence type="ECO:0000313" key="3">
    <source>
        <dbReference type="EMBL" id="OTN75856.1"/>
    </source>
</evidence>
<dbReference type="STRING" id="1834191.A5886_000932"/>
<dbReference type="SUPFAM" id="SSF53756">
    <property type="entry name" value="UDP-Glycosyltransferase/glycogen phosphorylase"/>
    <property type="match status" value="1"/>
</dbReference>
<dbReference type="Proteomes" id="UP000195043">
    <property type="component" value="Unassembled WGS sequence"/>
</dbReference>
<comment type="caution">
    <text evidence="3">The sequence shown here is derived from an EMBL/GenBank/DDBJ whole genome shotgun (WGS) entry which is preliminary data.</text>
</comment>
<evidence type="ECO:0000313" key="4">
    <source>
        <dbReference type="Proteomes" id="UP000195043"/>
    </source>
</evidence>
<evidence type="ECO:0000256" key="1">
    <source>
        <dbReference type="SAM" id="Phobius"/>
    </source>
</evidence>